<evidence type="ECO:0000313" key="3">
    <source>
        <dbReference type="Proteomes" id="UP000272942"/>
    </source>
</evidence>
<gene>
    <name evidence="2" type="ORF">ECPE_LOCUS16767</name>
</gene>
<evidence type="ECO:0000313" key="4">
    <source>
        <dbReference type="WBParaSite" id="ECPE_0001681001-mRNA-1"/>
    </source>
</evidence>
<dbReference type="AlphaFoldDB" id="A0A183BC32"/>
<feature type="compositionally biased region" description="Basic and acidic residues" evidence="1">
    <location>
        <begin position="52"/>
        <end position="62"/>
    </location>
</feature>
<dbReference type="Proteomes" id="UP000272942">
    <property type="component" value="Unassembled WGS sequence"/>
</dbReference>
<protein>
    <submittedName>
        <fullName evidence="4">CTNNB1_binding domain-containing protein</fullName>
    </submittedName>
</protein>
<sequence length="182" mass="19987">MSPPSSPLIDNLREQHTSKSSDEEITEDENGDENEEEEEDVEDDREGTDESNETHQVDRIPALDEENASDTPSPSKHARSSNWYPDADLNSGSASASEDGNKEVFDLKYNERHEGGSEVSSRGPLEKSGDTSETSGDSSTNDHMDSLSTDALHEVIDRSGRDKLDEVDASVITEEAKVLVLY</sequence>
<keyword evidence="3" id="KW-1185">Reference proteome</keyword>
<feature type="compositionally biased region" description="Basic and acidic residues" evidence="1">
    <location>
        <begin position="140"/>
        <end position="164"/>
    </location>
</feature>
<feature type="compositionally biased region" description="Basic and acidic residues" evidence="1">
    <location>
        <begin position="11"/>
        <end position="22"/>
    </location>
</feature>
<feature type="compositionally biased region" description="Basic and acidic residues" evidence="1">
    <location>
        <begin position="99"/>
        <end position="116"/>
    </location>
</feature>
<evidence type="ECO:0000256" key="1">
    <source>
        <dbReference type="SAM" id="MobiDB-lite"/>
    </source>
</evidence>
<feature type="compositionally biased region" description="Acidic residues" evidence="1">
    <location>
        <begin position="23"/>
        <end position="51"/>
    </location>
</feature>
<feature type="region of interest" description="Disordered" evidence="1">
    <location>
        <begin position="1"/>
        <end position="164"/>
    </location>
</feature>
<proteinExistence type="predicted"/>
<name>A0A183BC32_9TREM</name>
<reference evidence="2 3" key="2">
    <citation type="submission" date="2018-11" db="EMBL/GenBank/DDBJ databases">
        <authorList>
            <consortium name="Pathogen Informatics"/>
        </authorList>
    </citation>
    <scope>NUCLEOTIDE SEQUENCE [LARGE SCALE GENOMIC DNA]</scope>
    <source>
        <strain evidence="2 3">Egypt</strain>
    </source>
</reference>
<evidence type="ECO:0000313" key="2">
    <source>
        <dbReference type="EMBL" id="VDP94039.1"/>
    </source>
</evidence>
<accession>A0A183BC32</accession>
<reference evidence="4" key="1">
    <citation type="submission" date="2016-06" db="UniProtKB">
        <authorList>
            <consortium name="WormBaseParasite"/>
        </authorList>
    </citation>
    <scope>IDENTIFICATION</scope>
</reference>
<organism evidence="4">
    <name type="scientific">Echinostoma caproni</name>
    <dbReference type="NCBI Taxonomy" id="27848"/>
    <lineage>
        <taxon>Eukaryota</taxon>
        <taxon>Metazoa</taxon>
        <taxon>Spiralia</taxon>
        <taxon>Lophotrochozoa</taxon>
        <taxon>Platyhelminthes</taxon>
        <taxon>Trematoda</taxon>
        <taxon>Digenea</taxon>
        <taxon>Plagiorchiida</taxon>
        <taxon>Echinostomata</taxon>
        <taxon>Echinostomatoidea</taxon>
        <taxon>Echinostomatidae</taxon>
        <taxon>Echinostoma</taxon>
    </lineage>
</organism>
<dbReference type="WBParaSite" id="ECPE_0001681001-mRNA-1">
    <property type="protein sequence ID" value="ECPE_0001681001-mRNA-1"/>
    <property type="gene ID" value="ECPE_0001681001"/>
</dbReference>
<dbReference type="EMBL" id="UZAN01065751">
    <property type="protein sequence ID" value="VDP94039.1"/>
    <property type="molecule type" value="Genomic_DNA"/>
</dbReference>